<dbReference type="Proteomes" id="UP000789405">
    <property type="component" value="Unassembled WGS sequence"/>
</dbReference>
<keyword evidence="2" id="KW-1185">Reference proteome</keyword>
<dbReference type="AlphaFoldDB" id="A0A9N9N9M7"/>
<sequence length="172" mass="19176">KPVGQKPVSQTSLSWKDCDFTCRDAPSSAPSCSSLESRWNAFLLIQCATVLMSNNSQNIDLLMDLEQLVIMDIMVVMNVVKHAQVVITIVALHIVANARIYAIWRGETITSDISVNYDQSLTESQNFLTEHPIIHNTCNEEKNSSINMANRNENPIIDDSAPPTYEEVVVIP</sequence>
<protein>
    <submittedName>
        <fullName evidence="1">19837_t:CDS:1</fullName>
    </submittedName>
</protein>
<feature type="non-terminal residue" evidence="1">
    <location>
        <position position="1"/>
    </location>
</feature>
<comment type="caution">
    <text evidence="1">The sequence shown here is derived from an EMBL/GenBank/DDBJ whole genome shotgun (WGS) entry which is preliminary data.</text>
</comment>
<dbReference type="EMBL" id="CAJVPY010010242">
    <property type="protein sequence ID" value="CAG8716949.1"/>
    <property type="molecule type" value="Genomic_DNA"/>
</dbReference>
<dbReference type="OrthoDB" id="2445171at2759"/>
<reference evidence="1" key="1">
    <citation type="submission" date="2021-06" db="EMBL/GenBank/DDBJ databases">
        <authorList>
            <person name="Kallberg Y."/>
            <person name="Tangrot J."/>
            <person name="Rosling A."/>
        </authorList>
    </citation>
    <scope>NUCLEOTIDE SEQUENCE</scope>
    <source>
        <strain evidence="1">MA453B</strain>
    </source>
</reference>
<accession>A0A9N9N9M7</accession>
<evidence type="ECO:0000313" key="1">
    <source>
        <dbReference type="EMBL" id="CAG8716949.1"/>
    </source>
</evidence>
<name>A0A9N9N9M7_9GLOM</name>
<organism evidence="1 2">
    <name type="scientific">Dentiscutata erythropus</name>
    <dbReference type="NCBI Taxonomy" id="1348616"/>
    <lineage>
        <taxon>Eukaryota</taxon>
        <taxon>Fungi</taxon>
        <taxon>Fungi incertae sedis</taxon>
        <taxon>Mucoromycota</taxon>
        <taxon>Glomeromycotina</taxon>
        <taxon>Glomeromycetes</taxon>
        <taxon>Diversisporales</taxon>
        <taxon>Gigasporaceae</taxon>
        <taxon>Dentiscutata</taxon>
    </lineage>
</organism>
<proteinExistence type="predicted"/>
<evidence type="ECO:0000313" key="2">
    <source>
        <dbReference type="Proteomes" id="UP000789405"/>
    </source>
</evidence>
<gene>
    <name evidence="1" type="ORF">DERYTH_LOCUS14007</name>
</gene>